<reference evidence="3 4" key="1">
    <citation type="submission" date="2023-01" db="EMBL/GenBank/DDBJ databases">
        <title>Exploring GABA producing Bacteroides strains toward improving mental health.</title>
        <authorList>
            <person name="Yousuf B."/>
            <person name="Bouhlel N.E."/>
            <person name="Mottawea W."/>
            <person name="Hammami R."/>
        </authorList>
    </citation>
    <scope>NUCLEOTIDE SEQUENCE [LARGE SCALE GENOMIC DNA]</scope>
    <source>
        <strain evidence="3 4">UO.H1054</strain>
    </source>
</reference>
<organism evidence="3 4">
    <name type="scientific">Bacteroides zhangwenhongii</name>
    <dbReference type="NCBI Taxonomy" id="2650157"/>
    <lineage>
        <taxon>Bacteria</taxon>
        <taxon>Pseudomonadati</taxon>
        <taxon>Bacteroidota</taxon>
        <taxon>Bacteroidia</taxon>
        <taxon>Bacteroidales</taxon>
        <taxon>Bacteroidaceae</taxon>
        <taxon>Bacteroides</taxon>
    </lineage>
</organism>
<feature type="signal peptide" evidence="1">
    <location>
        <begin position="1"/>
        <end position="21"/>
    </location>
</feature>
<comment type="caution">
    <text evidence="3">The sequence shown here is derived from an EMBL/GenBank/DDBJ whole genome shotgun (WGS) entry which is preliminary data.</text>
</comment>
<dbReference type="RefSeq" id="WP_272720545.1">
    <property type="nucleotide sequence ID" value="NZ_JAQPYS010000062.1"/>
</dbReference>
<dbReference type="Proteomes" id="UP001215398">
    <property type="component" value="Unassembled WGS sequence"/>
</dbReference>
<evidence type="ECO:0000313" key="4">
    <source>
        <dbReference type="Proteomes" id="UP001215398"/>
    </source>
</evidence>
<gene>
    <name evidence="3" type="ORF">PQG98_11795</name>
</gene>
<proteinExistence type="predicted"/>
<evidence type="ECO:0000313" key="3">
    <source>
        <dbReference type="EMBL" id="MDC7137011.1"/>
    </source>
</evidence>
<feature type="domain" description="DUF5017" evidence="2">
    <location>
        <begin position="19"/>
        <end position="205"/>
    </location>
</feature>
<sequence length="304" mass="34251">MLKFKYIILFSLLVCTNYACQSYNVNTPHFDVSILDQQYKVGDSIIFYFEGNPDIITFYSGESGKEYQYRERTFLEGATVELDFVSRVLWGSQPNNLRVKISSDFSGIYDVESVKEATWQDITEYFILDSSAAGTSGKDTPSGTVQLNQFLEDMSKPFYFAYQYVGTPVVNGAMQRTWRFTRFNMISAFESGSKSQLASLTTAGWIQVDVENPDNKWTLPGTQLQFAPNGTLSASEDWVITKPLYAAKISPDTGVAIKNYSQKKSEFGYVFKESGEYVVTFVASNTTYEGEKTVVKELKISVSD</sequence>
<dbReference type="InterPro" id="IPR032185">
    <property type="entry name" value="DUF5017"/>
</dbReference>
<accession>A0ABT5H8U2</accession>
<dbReference type="Pfam" id="PF16409">
    <property type="entry name" value="DUF5017"/>
    <property type="match status" value="1"/>
</dbReference>
<protein>
    <submittedName>
        <fullName evidence="3">DUF5017 domain-containing protein</fullName>
    </submittedName>
</protein>
<dbReference type="EMBL" id="JAQPYS010000062">
    <property type="protein sequence ID" value="MDC7137011.1"/>
    <property type="molecule type" value="Genomic_DNA"/>
</dbReference>
<keyword evidence="1" id="KW-0732">Signal</keyword>
<evidence type="ECO:0000259" key="2">
    <source>
        <dbReference type="Pfam" id="PF16409"/>
    </source>
</evidence>
<feature type="chain" id="PRO_5045525740" evidence="1">
    <location>
        <begin position="22"/>
        <end position="304"/>
    </location>
</feature>
<evidence type="ECO:0000256" key="1">
    <source>
        <dbReference type="SAM" id="SignalP"/>
    </source>
</evidence>
<keyword evidence="4" id="KW-1185">Reference proteome</keyword>
<name>A0ABT5H8U2_9BACE</name>